<comment type="caution">
    <text evidence="1">The sequence shown here is derived from an EMBL/GenBank/DDBJ whole genome shotgun (WGS) entry which is preliminary data.</text>
</comment>
<sequence length="116" mass="12205">MLLFSLAFACPSVMRADTEETVTIGDTVVGKFATMLTFGEGDVVLTFEDGTSQTAAMSLVSIDLAYTGGEDAITTITGDAGESVRIYSLSGQYVGNSTESLAKGIYIMNGKKVIIR</sequence>
<name>A0ABX2AX38_9BACT</name>
<evidence type="ECO:0000313" key="1">
    <source>
        <dbReference type="EMBL" id="NPE14221.1"/>
    </source>
</evidence>
<gene>
    <name evidence="1" type="ORF">HPS55_07755</name>
</gene>
<dbReference type="GeneID" id="82157660"/>
<dbReference type="Proteomes" id="UP001193734">
    <property type="component" value="Unassembled WGS sequence"/>
</dbReference>
<evidence type="ECO:0000313" key="2">
    <source>
        <dbReference type="Proteomes" id="UP001193734"/>
    </source>
</evidence>
<dbReference type="RefSeq" id="WP_172324888.1">
    <property type="nucleotide sequence ID" value="NZ_CASHGZ010000015.1"/>
</dbReference>
<keyword evidence="2" id="KW-1185">Reference proteome</keyword>
<proteinExistence type="predicted"/>
<accession>A0ABX2AX38</accession>
<reference evidence="1 2" key="1">
    <citation type="submission" date="2020-05" db="EMBL/GenBank/DDBJ databases">
        <title>Distinct polysaccharide utilization as determinants for interspecies competition between intestinal Prevotella spp.</title>
        <authorList>
            <person name="Galvez E.J.C."/>
            <person name="Iljazovic A."/>
            <person name="Strowig T."/>
        </authorList>
    </citation>
    <scope>NUCLEOTIDE SEQUENCE [LARGE SCALE GENOMIC DNA]</scope>
    <source>
        <strain evidence="1 2">PROD</strain>
    </source>
</reference>
<organism evidence="1 2">
    <name type="scientific">Xylanibacter rodentium</name>
    <dbReference type="NCBI Taxonomy" id="2736289"/>
    <lineage>
        <taxon>Bacteria</taxon>
        <taxon>Pseudomonadati</taxon>
        <taxon>Bacteroidota</taxon>
        <taxon>Bacteroidia</taxon>
        <taxon>Bacteroidales</taxon>
        <taxon>Prevotellaceae</taxon>
        <taxon>Xylanibacter</taxon>
    </lineage>
</organism>
<dbReference type="EMBL" id="JABKKE010000011">
    <property type="protein sequence ID" value="NPE14221.1"/>
    <property type="molecule type" value="Genomic_DNA"/>
</dbReference>
<protein>
    <submittedName>
        <fullName evidence="1">Uncharacterized protein</fullName>
    </submittedName>
</protein>